<comment type="subcellular location">
    <subcellularLocation>
        <location evidence="3 19">Cytoplasm</location>
    </subcellularLocation>
</comment>
<keyword evidence="13 19" id="KW-0573">Peptidoglycan synthesis</keyword>
<dbReference type="EMBL" id="FAXN01000010">
    <property type="protein sequence ID" value="CUV64956.1"/>
    <property type="molecule type" value="Genomic_DNA"/>
</dbReference>
<reference evidence="21" key="1">
    <citation type="submission" date="2015-11" db="EMBL/GenBank/DDBJ databases">
        <authorList>
            <person name="Zhang Y."/>
            <person name="Guo Z."/>
        </authorList>
    </citation>
    <scope>NUCLEOTIDE SEQUENCE</scope>
    <source>
        <strain evidence="21">BN30871</strain>
    </source>
</reference>
<dbReference type="GO" id="GO:0009252">
    <property type="term" value="P:peptidoglycan biosynthetic process"/>
    <property type="evidence" value="ECO:0007669"/>
    <property type="project" value="UniProtKB-UniRule"/>
</dbReference>
<keyword evidence="7 19" id="KW-0963">Cytoplasm</keyword>
<dbReference type="InterPro" id="IPR011601">
    <property type="entry name" value="MurB_C"/>
</dbReference>
<dbReference type="GO" id="GO:0051301">
    <property type="term" value="P:cell division"/>
    <property type="evidence" value="ECO:0007669"/>
    <property type="project" value="UniProtKB-KW"/>
</dbReference>
<feature type="active site" evidence="19">
    <location>
        <position position="142"/>
    </location>
</feature>
<evidence type="ECO:0000259" key="20">
    <source>
        <dbReference type="Pfam" id="PF02873"/>
    </source>
</evidence>
<comment type="similarity">
    <text evidence="19">Belongs to the MurB family.</text>
</comment>
<evidence type="ECO:0000256" key="14">
    <source>
        <dbReference type="ARBA" id="ARBA00023002"/>
    </source>
</evidence>
<evidence type="ECO:0000256" key="19">
    <source>
        <dbReference type="HAMAP-Rule" id="MF_00037"/>
    </source>
</evidence>
<keyword evidence="8 19" id="KW-0132">Cell division</keyword>
<dbReference type="GO" id="GO:0071555">
    <property type="term" value="P:cell wall organization"/>
    <property type="evidence" value="ECO:0007669"/>
    <property type="project" value="UniProtKB-KW"/>
</dbReference>
<comment type="cofactor">
    <cofactor evidence="1 19">
        <name>FAD</name>
        <dbReference type="ChEBI" id="CHEBI:57692"/>
    </cofactor>
</comment>
<comment type="function">
    <text evidence="2 19">Cell wall formation.</text>
</comment>
<evidence type="ECO:0000256" key="7">
    <source>
        <dbReference type="ARBA" id="ARBA00022490"/>
    </source>
</evidence>
<gene>
    <name evidence="19 21" type="primary">murB</name>
    <name evidence="21" type="ORF">BN3087_120006</name>
</gene>
<feature type="domain" description="UDP-N-acetylenolpyruvoylglucosamine reductase C-terminal" evidence="20">
    <location>
        <begin position="171"/>
        <end position="258"/>
    </location>
</feature>
<dbReference type="SUPFAM" id="SSF56176">
    <property type="entry name" value="FAD-binding/transporter-associated domain-like"/>
    <property type="match status" value="1"/>
</dbReference>
<dbReference type="Gene3D" id="3.90.78.10">
    <property type="entry name" value="UDP-N-acetylenolpyruvoylglucosamine reductase, C-terminal domain"/>
    <property type="match status" value="1"/>
</dbReference>
<organism evidence="21">
    <name type="scientific">Sulfurovum sp. enrichment culture clone C5</name>
    <dbReference type="NCBI Taxonomy" id="497650"/>
    <lineage>
        <taxon>Bacteria</taxon>
        <taxon>Pseudomonadati</taxon>
        <taxon>Campylobacterota</taxon>
        <taxon>Epsilonproteobacteria</taxon>
        <taxon>Campylobacterales</taxon>
        <taxon>Sulfurovaceae</taxon>
        <taxon>Sulfurovum</taxon>
        <taxon>environmental samples</taxon>
    </lineage>
</organism>
<evidence type="ECO:0000256" key="4">
    <source>
        <dbReference type="ARBA" id="ARBA00004752"/>
    </source>
</evidence>
<evidence type="ECO:0000256" key="12">
    <source>
        <dbReference type="ARBA" id="ARBA00022960"/>
    </source>
</evidence>
<name>A0A0S4XLS9_9BACT</name>
<keyword evidence="9 19" id="KW-0285">Flavoprotein</keyword>
<dbReference type="GO" id="GO:0005829">
    <property type="term" value="C:cytosol"/>
    <property type="evidence" value="ECO:0007669"/>
    <property type="project" value="TreeGrafter"/>
</dbReference>
<dbReference type="GO" id="GO:0050660">
    <property type="term" value="F:flavin adenine dinucleotide binding"/>
    <property type="evidence" value="ECO:0007669"/>
    <property type="project" value="InterPro"/>
</dbReference>
<dbReference type="UniPathway" id="UPA00219"/>
<proteinExistence type="inferred from homology"/>
<keyword evidence="12 19" id="KW-0133">Cell shape</keyword>
<dbReference type="Pfam" id="PF02873">
    <property type="entry name" value="MurB_C"/>
    <property type="match status" value="1"/>
</dbReference>
<sequence length="258" mass="28770">MLFKIIDFSKFSSIKIGPKVDVLIIEKNDIMPKDRYMIGHGNNLLVSPNPPPLMMLGNDFDFMEIKDNYLYVGCATTTGRLLSFAKKYDLSGFEFISKLPGSIGGMVAMNAGVKEYEIFNILDSIKIDGQWIDAKLIEHGYRFAKLNGIATEVKFKLEKGFNKELLDSLISLRNNQPKIPSAGSLFKNPPNDYAGRLIEDVGLKGKQIGGMAWSEVHANFLVNKGGGTFEDAINLINLAKKLVLEQYEIALKEEVKIL</sequence>
<evidence type="ECO:0000256" key="18">
    <source>
        <dbReference type="ARBA" id="ARBA00048914"/>
    </source>
</evidence>
<evidence type="ECO:0000256" key="10">
    <source>
        <dbReference type="ARBA" id="ARBA00022827"/>
    </source>
</evidence>
<dbReference type="AlphaFoldDB" id="A0A0S4XLS9"/>
<evidence type="ECO:0000256" key="8">
    <source>
        <dbReference type="ARBA" id="ARBA00022618"/>
    </source>
</evidence>
<evidence type="ECO:0000256" key="11">
    <source>
        <dbReference type="ARBA" id="ARBA00022857"/>
    </source>
</evidence>
<evidence type="ECO:0000256" key="5">
    <source>
        <dbReference type="ARBA" id="ARBA00012518"/>
    </source>
</evidence>
<dbReference type="NCBIfam" id="NF010479">
    <property type="entry name" value="PRK13904.1"/>
    <property type="match status" value="1"/>
</dbReference>
<feature type="active site" evidence="19">
    <location>
        <position position="254"/>
    </location>
</feature>
<dbReference type="GO" id="GO:0008762">
    <property type="term" value="F:UDP-N-acetylmuramate dehydrogenase activity"/>
    <property type="evidence" value="ECO:0007669"/>
    <property type="project" value="UniProtKB-UniRule"/>
</dbReference>
<dbReference type="HAMAP" id="MF_00037">
    <property type="entry name" value="MurB"/>
    <property type="match status" value="1"/>
</dbReference>
<keyword evidence="16 19" id="KW-0961">Cell wall biogenesis/degradation</keyword>
<protein>
    <recommendedName>
        <fullName evidence="6 19">UDP-N-acetylenolpyruvoylglucosamine reductase</fullName>
        <ecNumber evidence="5 19">1.3.1.98</ecNumber>
    </recommendedName>
    <alternativeName>
        <fullName evidence="17 19">UDP-N-acetylmuramate dehydrogenase</fullName>
    </alternativeName>
</protein>
<dbReference type="InterPro" id="IPR003170">
    <property type="entry name" value="MurB"/>
</dbReference>
<dbReference type="GO" id="GO:0008360">
    <property type="term" value="P:regulation of cell shape"/>
    <property type="evidence" value="ECO:0007669"/>
    <property type="project" value="UniProtKB-KW"/>
</dbReference>
<dbReference type="PANTHER" id="PTHR21071:SF4">
    <property type="entry name" value="UDP-N-ACETYLENOLPYRUVOYLGLUCOSAMINE REDUCTASE"/>
    <property type="match status" value="1"/>
</dbReference>
<accession>A0A0S4XLS9</accession>
<evidence type="ECO:0000313" key="21">
    <source>
        <dbReference type="EMBL" id="CUV64956.1"/>
    </source>
</evidence>
<comment type="pathway">
    <text evidence="4 19">Cell wall biogenesis; peptidoglycan biosynthesis.</text>
</comment>
<comment type="catalytic activity">
    <reaction evidence="18 19">
        <text>UDP-N-acetyl-alpha-D-muramate + NADP(+) = UDP-N-acetyl-3-O-(1-carboxyvinyl)-alpha-D-glucosamine + NADPH + H(+)</text>
        <dbReference type="Rhea" id="RHEA:12248"/>
        <dbReference type="ChEBI" id="CHEBI:15378"/>
        <dbReference type="ChEBI" id="CHEBI:57783"/>
        <dbReference type="ChEBI" id="CHEBI:58349"/>
        <dbReference type="ChEBI" id="CHEBI:68483"/>
        <dbReference type="ChEBI" id="CHEBI:70757"/>
        <dbReference type="EC" id="1.3.1.98"/>
    </reaction>
</comment>
<evidence type="ECO:0000256" key="3">
    <source>
        <dbReference type="ARBA" id="ARBA00004496"/>
    </source>
</evidence>
<dbReference type="InterPro" id="IPR016169">
    <property type="entry name" value="FAD-bd_PCMH_sub2"/>
</dbReference>
<keyword evidence="15 19" id="KW-0131">Cell cycle</keyword>
<dbReference type="Gene3D" id="3.30.465.10">
    <property type="match status" value="1"/>
</dbReference>
<keyword evidence="14 19" id="KW-0560">Oxidoreductase</keyword>
<keyword evidence="11 19" id="KW-0521">NADP</keyword>
<dbReference type="InterPro" id="IPR036318">
    <property type="entry name" value="FAD-bd_PCMH-like_sf"/>
</dbReference>
<dbReference type="InterPro" id="IPR036635">
    <property type="entry name" value="MurB_C_sf"/>
</dbReference>
<evidence type="ECO:0000256" key="1">
    <source>
        <dbReference type="ARBA" id="ARBA00001974"/>
    </source>
</evidence>
<dbReference type="EC" id="1.3.1.98" evidence="5 19"/>
<evidence type="ECO:0000256" key="13">
    <source>
        <dbReference type="ARBA" id="ARBA00022984"/>
    </source>
</evidence>
<feature type="active site" description="Proton donor" evidence="19">
    <location>
        <position position="184"/>
    </location>
</feature>
<evidence type="ECO:0000256" key="2">
    <source>
        <dbReference type="ARBA" id="ARBA00003921"/>
    </source>
</evidence>
<evidence type="ECO:0000256" key="16">
    <source>
        <dbReference type="ARBA" id="ARBA00023316"/>
    </source>
</evidence>
<evidence type="ECO:0000256" key="17">
    <source>
        <dbReference type="ARBA" id="ARBA00031026"/>
    </source>
</evidence>
<evidence type="ECO:0000256" key="9">
    <source>
        <dbReference type="ARBA" id="ARBA00022630"/>
    </source>
</evidence>
<dbReference type="SUPFAM" id="SSF56194">
    <property type="entry name" value="Uridine diphospho-N-Acetylenolpyruvylglucosamine reductase, MurB, C-terminal domain"/>
    <property type="match status" value="1"/>
</dbReference>
<keyword evidence="10 19" id="KW-0274">FAD</keyword>
<evidence type="ECO:0000256" key="6">
    <source>
        <dbReference type="ARBA" id="ARBA00015188"/>
    </source>
</evidence>
<dbReference type="PANTHER" id="PTHR21071">
    <property type="entry name" value="UDP-N-ACETYLENOLPYRUVOYLGLUCOSAMINE REDUCTASE"/>
    <property type="match status" value="1"/>
</dbReference>
<dbReference type="NCBIfam" id="TIGR00179">
    <property type="entry name" value="murB"/>
    <property type="match status" value="1"/>
</dbReference>
<evidence type="ECO:0000256" key="15">
    <source>
        <dbReference type="ARBA" id="ARBA00023306"/>
    </source>
</evidence>